<evidence type="ECO:0000313" key="3">
    <source>
        <dbReference type="EMBL" id="KAJ8431355.1"/>
    </source>
</evidence>
<feature type="coiled-coil region" evidence="1">
    <location>
        <begin position="9"/>
        <end position="36"/>
    </location>
</feature>
<proteinExistence type="predicted"/>
<dbReference type="GO" id="GO:0006893">
    <property type="term" value="P:Golgi to plasma membrane transport"/>
    <property type="evidence" value="ECO:0007669"/>
    <property type="project" value="TreeGrafter"/>
</dbReference>
<comment type="caution">
    <text evidence="3">The sequence shown here is derived from an EMBL/GenBank/DDBJ whole genome shotgun (WGS) entry which is preliminary data.</text>
</comment>
<organism evidence="3 4">
    <name type="scientific">Carnegiea gigantea</name>
    <dbReference type="NCBI Taxonomy" id="171969"/>
    <lineage>
        <taxon>Eukaryota</taxon>
        <taxon>Viridiplantae</taxon>
        <taxon>Streptophyta</taxon>
        <taxon>Embryophyta</taxon>
        <taxon>Tracheophyta</taxon>
        <taxon>Spermatophyta</taxon>
        <taxon>Magnoliopsida</taxon>
        <taxon>eudicotyledons</taxon>
        <taxon>Gunneridae</taxon>
        <taxon>Pentapetalae</taxon>
        <taxon>Caryophyllales</taxon>
        <taxon>Cactineae</taxon>
        <taxon>Cactaceae</taxon>
        <taxon>Cactoideae</taxon>
        <taxon>Echinocereeae</taxon>
        <taxon>Carnegiea</taxon>
    </lineage>
</organism>
<feature type="domain" description="Exocyst complex component Sec3 coiled-coil" evidence="2">
    <location>
        <begin position="12"/>
        <end position="133"/>
    </location>
</feature>
<dbReference type="PANTHER" id="PTHR16092">
    <property type="entry name" value="SEC3/SYNTAXIN-RELATED"/>
    <property type="match status" value="1"/>
</dbReference>
<gene>
    <name evidence="3" type="ORF">Cgig2_002078</name>
</gene>
<dbReference type="PANTHER" id="PTHR16092:SF14">
    <property type="entry name" value="EXOCYST COMPLEX COMPONENT 1 ISOFORM X1"/>
    <property type="match status" value="1"/>
</dbReference>
<protein>
    <recommendedName>
        <fullName evidence="2">Exocyst complex component Sec3 coiled-coil domain-containing protein</fullName>
    </recommendedName>
</protein>
<dbReference type="GO" id="GO:0006887">
    <property type="term" value="P:exocytosis"/>
    <property type="evidence" value="ECO:0007669"/>
    <property type="project" value="InterPro"/>
</dbReference>
<name>A0A9Q1Q7W5_9CARY</name>
<reference evidence="3" key="1">
    <citation type="submission" date="2022-04" db="EMBL/GenBank/DDBJ databases">
        <title>Carnegiea gigantea Genome sequencing and assembly v2.</title>
        <authorList>
            <person name="Copetti D."/>
            <person name="Sanderson M.J."/>
            <person name="Burquez A."/>
            <person name="Wojciechowski M.F."/>
        </authorList>
    </citation>
    <scope>NUCLEOTIDE SEQUENCE</scope>
    <source>
        <strain evidence="3">SGP5-SGP5p</strain>
        <tissue evidence="3">Aerial part</tissue>
    </source>
</reference>
<keyword evidence="1" id="KW-0175">Coiled coil</keyword>
<dbReference type="EMBL" id="JAKOGI010000694">
    <property type="protein sequence ID" value="KAJ8431355.1"/>
    <property type="molecule type" value="Genomic_DNA"/>
</dbReference>
<dbReference type="Pfam" id="PF09763">
    <property type="entry name" value="Sec3_CC"/>
    <property type="match status" value="1"/>
</dbReference>
<dbReference type="InterPro" id="IPR019160">
    <property type="entry name" value="Sec3_CC"/>
</dbReference>
<dbReference type="OrthoDB" id="27109at2759"/>
<feature type="coiled-coil region" evidence="1">
    <location>
        <begin position="69"/>
        <end position="106"/>
    </location>
</feature>
<dbReference type="AlphaFoldDB" id="A0A9Q1Q7W5"/>
<evidence type="ECO:0000259" key="2">
    <source>
        <dbReference type="Pfam" id="PF09763"/>
    </source>
</evidence>
<accession>A0A9Q1Q7W5</accession>
<keyword evidence="4" id="KW-1185">Reference proteome</keyword>
<evidence type="ECO:0000313" key="4">
    <source>
        <dbReference type="Proteomes" id="UP001153076"/>
    </source>
</evidence>
<dbReference type="GO" id="GO:0005546">
    <property type="term" value="F:phosphatidylinositol-4,5-bisphosphate binding"/>
    <property type="evidence" value="ECO:0007669"/>
    <property type="project" value="TreeGrafter"/>
</dbReference>
<sequence>MKYSYVMGIGEAEAFSERLKRELQALEAANVHAILETEPIVEEVLRGLDTAMNCVDDMEEWLGIFNVKLRHMREDLQSIETRNNKLEMQSVNNKSLIEELDKLLERLNIPAEYSAILTGGSFDEASMVKAIEACEWLSGALCGLVVPNLDPIFANMRAVKEKKGELEILKVSFVQRASEFLTNYFASLVDFMLNDKSYFSRV</sequence>
<dbReference type="GO" id="GO:0005886">
    <property type="term" value="C:plasma membrane"/>
    <property type="evidence" value="ECO:0007669"/>
    <property type="project" value="TreeGrafter"/>
</dbReference>
<dbReference type="GO" id="GO:0000145">
    <property type="term" value="C:exocyst"/>
    <property type="evidence" value="ECO:0007669"/>
    <property type="project" value="InterPro"/>
</dbReference>
<evidence type="ECO:0000256" key="1">
    <source>
        <dbReference type="SAM" id="Coils"/>
    </source>
</evidence>
<dbReference type="Proteomes" id="UP001153076">
    <property type="component" value="Unassembled WGS sequence"/>
</dbReference>